<dbReference type="EMBL" id="CP001157">
    <property type="protein sequence ID" value="ACO79328.1"/>
    <property type="molecule type" value="Genomic_DNA"/>
</dbReference>
<proteinExistence type="inferred from homology"/>
<keyword evidence="4" id="KW-0804">Transcription</keyword>
<dbReference type="Proteomes" id="UP000002424">
    <property type="component" value="Chromosome"/>
</dbReference>
<protein>
    <submittedName>
        <fullName evidence="6">Transcriptional regulator, LysR family</fullName>
    </submittedName>
</protein>
<evidence type="ECO:0000256" key="3">
    <source>
        <dbReference type="ARBA" id="ARBA00023125"/>
    </source>
</evidence>
<dbReference type="AlphaFoldDB" id="C1DNX5"/>
<dbReference type="KEGG" id="avn:Avin_31650"/>
<keyword evidence="7" id="KW-1185">Reference proteome</keyword>
<keyword evidence="2" id="KW-0805">Transcription regulation</keyword>
<dbReference type="GO" id="GO:0032993">
    <property type="term" value="C:protein-DNA complex"/>
    <property type="evidence" value="ECO:0007669"/>
    <property type="project" value="TreeGrafter"/>
</dbReference>
<dbReference type="InterPro" id="IPR005119">
    <property type="entry name" value="LysR_subst-bd"/>
</dbReference>
<dbReference type="OrthoDB" id="5289754at2"/>
<keyword evidence="3" id="KW-0238">DNA-binding</keyword>
<dbReference type="STRING" id="322710.Avin_31650"/>
<evidence type="ECO:0000259" key="5">
    <source>
        <dbReference type="Pfam" id="PF03466"/>
    </source>
</evidence>
<organism evidence="6 7">
    <name type="scientific">Azotobacter vinelandii (strain DJ / ATCC BAA-1303)</name>
    <dbReference type="NCBI Taxonomy" id="322710"/>
    <lineage>
        <taxon>Bacteria</taxon>
        <taxon>Pseudomonadati</taxon>
        <taxon>Pseudomonadota</taxon>
        <taxon>Gammaproteobacteria</taxon>
        <taxon>Pseudomonadales</taxon>
        <taxon>Pseudomonadaceae</taxon>
        <taxon>Azotobacter</taxon>
    </lineage>
</organism>
<evidence type="ECO:0000256" key="4">
    <source>
        <dbReference type="ARBA" id="ARBA00023163"/>
    </source>
</evidence>
<comment type="similarity">
    <text evidence="1">Belongs to the LysR transcriptional regulatory family.</text>
</comment>
<feature type="domain" description="LysR substrate-binding" evidence="5">
    <location>
        <begin position="2"/>
        <end position="170"/>
    </location>
</feature>
<dbReference type="PANTHER" id="PTHR30346">
    <property type="entry name" value="TRANSCRIPTIONAL DUAL REGULATOR HCAR-RELATED"/>
    <property type="match status" value="1"/>
</dbReference>
<dbReference type="SUPFAM" id="SSF53850">
    <property type="entry name" value="Periplasmic binding protein-like II"/>
    <property type="match status" value="1"/>
</dbReference>
<dbReference type="HOGENOM" id="CLU_1425364_0_0_6"/>
<accession>C1DNX5</accession>
<dbReference type="EnsemblBacteria" id="ACO79328">
    <property type="protein sequence ID" value="ACO79328"/>
    <property type="gene ID" value="Avin_31650"/>
</dbReference>
<evidence type="ECO:0000313" key="6">
    <source>
        <dbReference type="EMBL" id="ACO79328.1"/>
    </source>
</evidence>
<dbReference type="eggNOG" id="COG0583">
    <property type="taxonomic scope" value="Bacteria"/>
</dbReference>
<gene>
    <name evidence="6" type="ordered locus">Avin_31650</name>
</gene>
<dbReference type="GO" id="GO:0003677">
    <property type="term" value="F:DNA binding"/>
    <property type="evidence" value="ECO:0007669"/>
    <property type="project" value="UniProtKB-KW"/>
</dbReference>
<dbReference type="GO" id="GO:0003700">
    <property type="term" value="F:DNA-binding transcription factor activity"/>
    <property type="evidence" value="ECO:0007669"/>
    <property type="project" value="TreeGrafter"/>
</dbReference>
<reference evidence="6 7" key="1">
    <citation type="journal article" date="2009" name="J. Bacteriol.">
        <title>Genome sequence of Azotobacter vinelandii, an obligate aerobe specialized to support diverse anaerobic metabolic processes.</title>
        <authorList>
            <person name="Setubal J.C."/>
            <person name="dos Santos P."/>
            <person name="Goldman B.S."/>
            <person name="Ertesvag H."/>
            <person name="Espin G."/>
            <person name="Rubio L.M."/>
            <person name="Valla S."/>
            <person name="Almeida N.F."/>
            <person name="Balasubramanian D."/>
            <person name="Cromes L."/>
            <person name="Curatti L."/>
            <person name="Du Z."/>
            <person name="Godsy E."/>
            <person name="Goodner B."/>
            <person name="Hellner-Burris K."/>
            <person name="Hernandez J.A."/>
            <person name="Houmiel K."/>
            <person name="Imperial J."/>
            <person name="Kennedy C."/>
            <person name="Larson T.J."/>
            <person name="Latreille P."/>
            <person name="Ligon L.S."/>
            <person name="Lu J."/>
            <person name="Maerk M."/>
            <person name="Miller N.M."/>
            <person name="Norton S."/>
            <person name="O'Carroll I.P."/>
            <person name="Paulsen I."/>
            <person name="Raulfs E.C."/>
            <person name="Roemer R."/>
            <person name="Rosser J."/>
            <person name="Segura D."/>
            <person name="Slater S."/>
            <person name="Stricklin S.L."/>
            <person name="Studholme D.J."/>
            <person name="Sun J."/>
            <person name="Viana C.J."/>
            <person name="Wallin E."/>
            <person name="Wang B."/>
            <person name="Wheeler C."/>
            <person name="Zhu H."/>
            <person name="Dean D.R."/>
            <person name="Dixon R."/>
            <person name="Wood D."/>
        </authorList>
    </citation>
    <scope>NUCLEOTIDE SEQUENCE [LARGE SCALE GENOMIC DNA]</scope>
    <source>
        <strain evidence="7">DJ / ATCC BAA-1303</strain>
    </source>
</reference>
<dbReference type="Gene3D" id="3.40.190.10">
    <property type="entry name" value="Periplasmic binding protein-like II"/>
    <property type="match status" value="2"/>
</dbReference>
<dbReference type="PANTHER" id="PTHR30346:SF0">
    <property type="entry name" value="HCA OPERON TRANSCRIPTIONAL ACTIVATOR HCAR"/>
    <property type="match status" value="1"/>
</dbReference>
<name>C1DNX5_AZOVD</name>
<dbReference type="Pfam" id="PF03466">
    <property type="entry name" value="LysR_substrate"/>
    <property type="match status" value="1"/>
</dbReference>
<evidence type="ECO:0000313" key="7">
    <source>
        <dbReference type="Proteomes" id="UP000002424"/>
    </source>
</evidence>
<evidence type="ECO:0000256" key="1">
    <source>
        <dbReference type="ARBA" id="ARBA00009437"/>
    </source>
</evidence>
<sequence length="190" mass="21333">MMRAQYPGLELSFHSLTTAKQIQALLDRSIDVAFLRPPLVHPQLSGEAVVTERLVLPADHPLAAQERIAPSELADARFIHINRQQAGQTLHERIQDWLQRHQLAGQVCQEVHNVLTLLSLAGMGNGLALLPDYAEHLRFRNVVTRRLAADEPEIELLMAWRSADGSSVGQFFRSLVWEWAQANAPAGRRQ</sequence>
<evidence type="ECO:0000256" key="2">
    <source>
        <dbReference type="ARBA" id="ARBA00023015"/>
    </source>
</evidence>
<dbReference type="CDD" id="cd08414">
    <property type="entry name" value="PBP2_LTTR_aromatics_like"/>
    <property type="match status" value="1"/>
</dbReference>